<reference evidence="1 2" key="1">
    <citation type="submission" date="2022-01" db="EMBL/GenBank/DDBJ databases">
        <title>Flavihumibacter sp. nov., isolated from sediment of a river.</title>
        <authorList>
            <person name="Liu H."/>
        </authorList>
    </citation>
    <scope>NUCLEOTIDE SEQUENCE [LARGE SCALE GENOMIC DNA]</scope>
    <source>
        <strain evidence="1 2">RY-1</strain>
    </source>
</reference>
<name>A0ABS9BK08_9BACT</name>
<dbReference type="RefSeq" id="WP_234866925.1">
    <property type="nucleotide sequence ID" value="NZ_JAKEVY010000003.1"/>
</dbReference>
<keyword evidence="2" id="KW-1185">Reference proteome</keyword>
<dbReference type="EMBL" id="JAKEVY010000003">
    <property type="protein sequence ID" value="MCF1715981.1"/>
    <property type="molecule type" value="Genomic_DNA"/>
</dbReference>
<evidence type="ECO:0008006" key="3">
    <source>
        <dbReference type="Google" id="ProtNLM"/>
    </source>
</evidence>
<comment type="caution">
    <text evidence="1">The sequence shown here is derived from an EMBL/GenBank/DDBJ whole genome shotgun (WGS) entry which is preliminary data.</text>
</comment>
<organism evidence="1 2">
    <name type="scientific">Flavihumibacter fluminis</name>
    <dbReference type="NCBI Taxonomy" id="2909236"/>
    <lineage>
        <taxon>Bacteria</taxon>
        <taxon>Pseudomonadati</taxon>
        <taxon>Bacteroidota</taxon>
        <taxon>Chitinophagia</taxon>
        <taxon>Chitinophagales</taxon>
        <taxon>Chitinophagaceae</taxon>
        <taxon>Flavihumibacter</taxon>
    </lineage>
</organism>
<accession>A0ABS9BK08</accession>
<protein>
    <recommendedName>
        <fullName evidence="3">RiboL-PSP-HEPN domain-containing protein</fullName>
    </recommendedName>
</protein>
<gene>
    <name evidence="1" type="ORF">L0U88_15175</name>
</gene>
<evidence type="ECO:0000313" key="2">
    <source>
        <dbReference type="Proteomes" id="UP001200145"/>
    </source>
</evidence>
<proteinExistence type="predicted"/>
<sequence>MTNPYRFHLNSFFETITDFKHAANRLNKVLLNDVKIYTAEGAGFFSGTALVIGDWTGPTDNGWKLKFHTGIQKSTFKENYANEINAVLSREFGLAFAQCFEALERFLKRVAREKGRNNQEFQLLLLDKKYSTGDSLKGGDAIFDLIKKAGGLRFKEYSRDNNHNFKFKEIFTIFAEVRHAVTHSQGELKVIKLMKSDYYNVLFEYLFPFNKLKGEVVPLVFDYRTMDRLLTYLAEFGYQIFKILSEEEKLDWRIE</sequence>
<dbReference type="Proteomes" id="UP001200145">
    <property type="component" value="Unassembled WGS sequence"/>
</dbReference>
<evidence type="ECO:0000313" key="1">
    <source>
        <dbReference type="EMBL" id="MCF1715981.1"/>
    </source>
</evidence>